<dbReference type="GeneID" id="87944893"/>
<keyword evidence="4" id="KW-0236">DNA replication inhibitor</keyword>
<gene>
    <name evidence="10" type="ORF">CDEST_08390</name>
</gene>
<dbReference type="Proteomes" id="UP001322277">
    <property type="component" value="Chromosome 5"/>
</dbReference>
<accession>A0AAX4IIZ1</accession>
<dbReference type="InterPro" id="IPR040038">
    <property type="entry name" value="TIPIN/Csm3/Swi3"/>
</dbReference>
<evidence type="ECO:0000256" key="4">
    <source>
        <dbReference type="ARBA" id="ARBA00022880"/>
    </source>
</evidence>
<evidence type="ECO:0000256" key="3">
    <source>
        <dbReference type="ARBA" id="ARBA00022763"/>
    </source>
</evidence>
<sequence>MACRVIDPSTISPSAQVHSRSFPKIPDRHSEEATMNSRTVPEYDDLDDYNVDDIDDPFRSPPPEAKNSSTNKRKKAEALGLDEEVEVVKRARVPRVKLDEARLLSENGIPKLRKRAAKLEFKGKGNEFSDAARLLTFYQLWLDDLFPKAKFLDALAMVEKAGHKKQITLKRMDWINEGKPKSWKVDEDIMKGHAQTMAQQNDNIPLAPAQSTSTEQQQLPLPRPRTPEGGDVPEEDDLYDATPRQQVKERFRPPHEESDGEDLDALMAEANIATETQDAAVNPGEVEEFADEEAAMAEMDGLW</sequence>
<protein>
    <recommendedName>
        <fullName evidence="7">Chromosome segregation in meiosis protein</fullName>
    </recommendedName>
</protein>
<dbReference type="GO" id="GO:0003677">
    <property type="term" value="F:DNA binding"/>
    <property type="evidence" value="ECO:0007669"/>
    <property type="project" value="TreeGrafter"/>
</dbReference>
<feature type="domain" description="Chromosome segregation in meiosis protein 3" evidence="9">
    <location>
        <begin position="97"/>
        <end position="178"/>
    </location>
</feature>
<keyword evidence="6 7" id="KW-0131">Cell cycle</keyword>
<reference evidence="11" key="1">
    <citation type="journal article" date="2023" name="bioRxiv">
        <title>Complete genome of the Medicago anthracnose fungus, Colletotrichum destructivum, reveals a mini-chromosome-like region within a core chromosome.</title>
        <authorList>
            <person name="Lapalu N."/>
            <person name="Simon A."/>
            <person name="Lu A."/>
            <person name="Plaumann P.-L."/>
            <person name="Amselem J."/>
            <person name="Pigne S."/>
            <person name="Auger A."/>
            <person name="Koch C."/>
            <person name="Dallery J.-F."/>
            <person name="O'Connell R.J."/>
        </authorList>
    </citation>
    <scope>NUCLEOTIDE SEQUENCE [LARGE SCALE GENOMIC DNA]</scope>
    <source>
        <strain evidence="11">CBS 520.97</strain>
    </source>
</reference>
<comment type="similarity">
    <text evidence="2 7">Belongs to the CSM3 family.</text>
</comment>
<dbReference type="RefSeq" id="XP_062780600.1">
    <property type="nucleotide sequence ID" value="XM_062924549.1"/>
</dbReference>
<feature type="compositionally biased region" description="Basic and acidic residues" evidence="8">
    <location>
        <begin position="246"/>
        <end position="257"/>
    </location>
</feature>
<dbReference type="KEGG" id="cdet:87944893"/>
<comment type="function">
    <text evidence="7">Plays an important role in the control of DNA replication and the maintenance of replication fork stability.</text>
</comment>
<evidence type="ECO:0000256" key="8">
    <source>
        <dbReference type="SAM" id="MobiDB-lite"/>
    </source>
</evidence>
<feature type="compositionally biased region" description="Acidic residues" evidence="8">
    <location>
        <begin position="42"/>
        <end position="55"/>
    </location>
</feature>
<dbReference type="PANTHER" id="PTHR13220:SF11">
    <property type="entry name" value="TIMELESS-INTERACTING PROTEIN"/>
    <property type="match status" value="1"/>
</dbReference>
<evidence type="ECO:0000313" key="11">
    <source>
        <dbReference type="Proteomes" id="UP001322277"/>
    </source>
</evidence>
<evidence type="ECO:0000256" key="2">
    <source>
        <dbReference type="ARBA" id="ARBA00006075"/>
    </source>
</evidence>
<dbReference type="PANTHER" id="PTHR13220">
    <property type="entry name" value="TIMELESS INTERACTING-RELATED"/>
    <property type="match status" value="1"/>
</dbReference>
<dbReference type="GO" id="GO:0000076">
    <property type="term" value="P:DNA replication checkpoint signaling"/>
    <property type="evidence" value="ECO:0007669"/>
    <property type="project" value="UniProtKB-UniRule"/>
</dbReference>
<evidence type="ECO:0000259" key="9">
    <source>
        <dbReference type="Pfam" id="PF07962"/>
    </source>
</evidence>
<proteinExistence type="inferred from homology"/>
<evidence type="ECO:0000313" key="10">
    <source>
        <dbReference type="EMBL" id="WQF83376.1"/>
    </source>
</evidence>
<evidence type="ECO:0000256" key="7">
    <source>
        <dbReference type="RuleBase" id="RU366049"/>
    </source>
</evidence>
<keyword evidence="5 7" id="KW-0539">Nucleus</keyword>
<evidence type="ECO:0000256" key="5">
    <source>
        <dbReference type="ARBA" id="ARBA00023242"/>
    </source>
</evidence>
<name>A0AAX4IIZ1_9PEZI</name>
<dbReference type="GO" id="GO:0006974">
    <property type="term" value="P:DNA damage response"/>
    <property type="evidence" value="ECO:0007669"/>
    <property type="project" value="UniProtKB-KW"/>
</dbReference>
<feature type="region of interest" description="Disordered" evidence="8">
    <location>
        <begin position="206"/>
        <end position="261"/>
    </location>
</feature>
<dbReference type="AlphaFoldDB" id="A0AAX4IIZ1"/>
<evidence type="ECO:0000256" key="6">
    <source>
        <dbReference type="ARBA" id="ARBA00023306"/>
    </source>
</evidence>
<evidence type="ECO:0000256" key="1">
    <source>
        <dbReference type="ARBA" id="ARBA00004123"/>
    </source>
</evidence>
<dbReference type="GO" id="GO:0031297">
    <property type="term" value="P:replication fork processing"/>
    <property type="evidence" value="ECO:0007669"/>
    <property type="project" value="UniProtKB-UniRule"/>
</dbReference>
<dbReference type="InterPro" id="IPR012923">
    <property type="entry name" value="Csm3"/>
</dbReference>
<dbReference type="Pfam" id="PF07962">
    <property type="entry name" value="Swi3"/>
    <property type="match status" value="1"/>
</dbReference>
<keyword evidence="3 7" id="KW-0227">DNA damage</keyword>
<dbReference type="EMBL" id="CP137309">
    <property type="protein sequence ID" value="WQF83376.1"/>
    <property type="molecule type" value="Genomic_DNA"/>
</dbReference>
<organism evidence="10 11">
    <name type="scientific">Colletotrichum destructivum</name>
    <dbReference type="NCBI Taxonomy" id="34406"/>
    <lineage>
        <taxon>Eukaryota</taxon>
        <taxon>Fungi</taxon>
        <taxon>Dikarya</taxon>
        <taxon>Ascomycota</taxon>
        <taxon>Pezizomycotina</taxon>
        <taxon>Sordariomycetes</taxon>
        <taxon>Hypocreomycetidae</taxon>
        <taxon>Glomerellales</taxon>
        <taxon>Glomerellaceae</taxon>
        <taxon>Colletotrichum</taxon>
        <taxon>Colletotrichum destructivum species complex</taxon>
    </lineage>
</organism>
<dbReference type="GO" id="GO:0031298">
    <property type="term" value="C:replication fork protection complex"/>
    <property type="evidence" value="ECO:0007669"/>
    <property type="project" value="TreeGrafter"/>
</dbReference>
<comment type="subcellular location">
    <subcellularLocation>
        <location evidence="1 7">Nucleus</location>
    </subcellularLocation>
</comment>
<feature type="compositionally biased region" description="Polar residues" evidence="8">
    <location>
        <begin position="9"/>
        <end position="19"/>
    </location>
</feature>
<dbReference type="GO" id="GO:0043111">
    <property type="term" value="P:replication fork arrest"/>
    <property type="evidence" value="ECO:0007669"/>
    <property type="project" value="TreeGrafter"/>
</dbReference>
<feature type="region of interest" description="Disordered" evidence="8">
    <location>
        <begin position="1"/>
        <end position="77"/>
    </location>
</feature>
<keyword evidence="11" id="KW-1185">Reference proteome</keyword>